<dbReference type="EMBL" id="JACXVP010000003">
    <property type="protein sequence ID" value="KAG5614081.1"/>
    <property type="molecule type" value="Genomic_DNA"/>
</dbReference>
<evidence type="ECO:0000313" key="1">
    <source>
        <dbReference type="EMBL" id="KAG5614081.1"/>
    </source>
</evidence>
<proteinExistence type="predicted"/>
<reference evidence="1 2" key="1">
    <citation type="submission" date="2020-09" db="EMBL/GenBank/DDBJ databases">
        <title>De no assembly of potato wild relative species, Solanum commersonii.</title>
        <authorList>
            <person name="Cho K."/>
        </authorList>
    </citation>
    <scope>NUCLEOTIDE SEQUENCE [LARGE SCALE GENOMIC DNA]</scope>
    <source>
        <strain evidence="1">LZ3.2</strain>
        <tissue evidence="1">Leaf</tissue>
    </source>
</reference>
<name>A0A9J5ZPI2_SOLCO</name>
<keyword evidence="2" id="KW-1185">Reference proteome</keyword>
<dbReference type="AlphaFoldDB" id="A0A9J5ZPI2"/>
<evidence type="ECO:0000313" key="2">
    <source>
        <dbReference type="Proteomes" id="UP000824120"/>
    </source>
</evidence>
<accession>A0A9J5ZPI2</accession>
<organism evidence="1 2">
    <name type="scientific">Solanum commersonii</name>
    <name type="common">Commerson's wild potato</name>
    <name type="synonym">Commerson's nightshade</name>
    <dbReference type="NCBI Taxonomy" id="4109"/>
    <lineage>
        <taxon>Eukaryota</taxon>
        <taxon>Viridiplantae</taxon>
        <taxon>Streptophyta</taxon>
        <taxon>Embryophyta</taxon>
        <taxon>Tracheophyta</taxon>
        <taxon>Spermatophyta</taxon>
        <taxon>Magnoliopsida</taxon>
        <taxon>eudicotyledons</taxon>
        <taxon>Gunneridae</taxon>
        <taxon>Pentapetalae</taxon>
        <taxon>asterids</taxon>
        <taxon>lamiids</taxon>
        <taxon>Solanales</taxon>
        <taxon>Solanaceae</taxon>
        <taxon>Solanoideae</taxon>
        <taxon>Solaneae</taxon>
        <taxon>Solanum</taxon>
    </lineage>
</organism>
<sequence length="63" mass="7453">MTVEHLLVMDMMDFQLQETILEHLLICNPLILLSIDVLDLAEYLRHNTWSEDFFVCGRLADHH</sequence>
<dbReference type="Proteomes" id="UP000824120">
    <property type="component" value="Chromosome 3"/>
</dbReference>
<protein>
    <submittedName>
        <fullName evidence="1">Uncharacterized protein</fullName>
    </submittedName>
</protein>
<comment type="caution">
    <text evidence="1">The sequence shown here is derived from an EMBL/GenBank/DDBJ whole genome shotgun (WGS) entry which is preliminary data.</text>
</comment>
<gene>
    <name evidence="1" type="ORF">H5410_013905</name>
</gene>